<gene>
    <name evidence="3" type="ORF">SAMN04487884_12335</name>
</gene>
<evidence type="ECO:0000313" key="4">
    <source>
        <dbReference type="Proteomes" id="UP000182584"/>
    </source>
</evidence>
<dbReference type="InterPro" id="IPR005094">
    <property type="entry name" value="Endonuclease_MobA/VirD2"/>
</dbReference>
<proteinExistence type="predicted"/>
<dbReference type="OrthoDB" id="9763896at2"/>
<dbReference type="EMBL" id="FOGJ01000023">
    <property type="protein sequence ID" value="SES21020.1"/>
    <property type="molecule type" value="Genomic_DNA"/>
</dbReference>
<sequence length="513" mass="59683">MATIKHLAIKGKSYAFPLRYLTYQYDEKTNQPILDENKHMVLRDEYLIDAIGVKSPSTFQEECENWNSQNHKNQKESEIKLHHYIISFDPKDKELGLTMKKVQAIGMEIANKFFASCQVLICTHPDGHNKSGNMHVHIVVNSVRKDAIDKPDFIERESECIAGAKIRASKLSMNAMKAEIMEICKREKLNQVDLLNPPNEKITEREYRKTQREQDKINIENAELEKDGLVPSKTEFQTEKDKIRKAIKRAIHQANDEAEFKKILNESGITVTESRGRWGYKTDDLKRTIRARQFGTNYEKEYILSKLGSIEAIRSTDNYYGKLKKKINVQNAINAADTMNFFVKNGLFSTDELREKLSVAEKEYAQKQTRKDEIWEKLNYTNRMIHNTGSILVNKRYYNAWRQTPADQKDTYETKFAAELANYRKATDDLNKDMEKYGITSMPKLDDLKAEKNVLMTELERIEAEVAQSKQSLDEMQILMNNYNKLLGKEPINKKQYEKSKDIVQENHHSPTI</sequence>
<feature type="domain" description="MobA/VirD2-like nuclease" evidence="2">
    <location>
        <begin position="53"/>
        <end position="147"/>
    </location>
</feature>
<accession>A0A1H9VGT9</accession>
<evidence type="ECO:0000256" key="1">
    <source>
        <dbReference type="SAM" id="Coils"/>
    </source>
</evidence>
<evidence type="ECO:0000313" key="3">
    <source>
        <dbReference type="EMBL" id="SES21020.1"/>
    </source>
</evidence>
<evidence type="ECO:0000259" key="2">
    <source>
        <dbReference type="Pfam" id="PF03432"/>
    </source>
</evidence>
<name>A0A1H9VGT9_BUTFI</name>
<reference evidence="3 4" key="1">
    <citation type="submission" date="2016-10" db="EMBL/GenBank/DDBJ databases">
        <authorList>
            <person name="de Groot N.N."/>
        </authorList>
    </citation>
    <scope>NUCLEOTIDE SEQUENCE [LARGE SCALE GENOMIC DNA]</scope>
    <source>
        <strain evidence="3 4">AR40</strain>
    </source>
</reference>
<keyword evidence="1" id="KW-0175">Coiled coil</keyword>
<feature type="coiled-coil region" evidence="1">
    <location>
        <begin position="445"/>
        <end position="479"/>
    </location>
</feature>
<protein>
    <submittedName>
        <fullName evidence="3">Relaxase/Mobilisation nuclease domain-containing protein</fullName>
    </submittedName>
</protein>
<dbReference type="RefSeq" id="WP_074757680.1">
    <property type="nucleotide sequence ID" value="NZ_FOGJ01000023.1"/>
</dbReference>
<dbReference type="Proteomes" id="UP000182584">
    <property type="component" value="Unassembled WGS sequence"/>
</dbReference>
<dbReference type="Pfam" id="PF03432">
    <property type="entry name" value="Relaxase"/>
    <property type="match status" value="1"/>
</dbReference>
<organism evidence="3 4">
    <name type="scientific">Butyrivibrio fibrisolvens</name>
    <dbReference type="NCBI Taxonomy" id="831"/>
    <lineage>
        <taxon>Bacteria</taxon>
        <taxon>Bacillati</taxon>
        <taxon>Bacillota</taxon>
        <taxon>Clostridia</taxon>
        <taxon>Lachnospirales</taxon>
        <taxon>Lachnospiraceae</taxon>
        <taxon>Butyrivibrio</taxon>
    </lineage>
</organism>
<dbReference type="AlphaFoldDB" id="A0A1H9VGT9"/>